<feature type="compositionally biased region" description="Low complexity" evidence="1">
    <location>
        <begin position="144"/>
        <end position="155"/>
    </location>
</feature>
<accession>A0A139A6A1</accession>
<evidence type="ECO:0000313" key="2">
    <source>
        <dbReference type="EMBL" id="KXS11975.1"/>
    </source>
</evidence>
<organism evidence="2 3">
    <name type="scientific">Gonapodya prolifera (strain JEL478)</name>
    <name type="common">Monoblepharis prolifera</name>
    <dbReference type="NCBI Taxonomy" id="1344416"/>
    <lineage>
        <taxon>Eukaryota</taxon>
        <taxon>Fungi</taxon>
        <taxon>Fungi incertae sedis</taxon>
        <taxon>Chytridiomycota</taxon>
        <taxon>Chytridiomycota incertae sedis</taxon>
        <taxon>Monoblepharidomycetes</taxon>
        <taxon>Monoblepharidales</taxon>
        <taxon>Gonapodyaceae</taxon>
        <taxon>Gonapodya</taxon>
    </lineage>
</organism>
<feature type="region of interest" description="Disordered" evidence="1">
    <location>
        <begin position="484"/>
        <end position="569"/>
    </location>
</feature>
<name>A0A139A6A1_GONPJ</name>
<evidence type="ECO:0000256" key="1">
    <source>
        <dbReference type="SAM" id="MobiDB-lite"/>
    </source>
</evidence>
<feature type="compositionally biased region" description="Low complexity" evidence="1">
    <location>
        <begin position="80"/>
        <end position="90"/>
    </location>
</feature>
<dbReference type="EMBL" id="KQ965792">
    <property type="protein sequence ID" value="KXS11975.1"/>
    <property type="molecule type" value="Genomic_DNA"/>
</dbReference>
<reference evidence="2 3" key="1">
    <citation type="journal article" date="2015" name="Genome Biol. Evol.">
        <title>Phylogenomic analyses indicate that early fungi evolved digesting cell walls of algal ancestors of land plants.</title>
        <authorList>
            <person name="Chang Y."/>
            <person name="Wang S."/>
            <person name="Sekimoto S."/>
            <person name="Aerts A.L."/>
            <person name="Choi C."/>
            <person name="Clum A."/>
            <person name="LaButti K.M."/>
            <person name="Lindquist E.A."/>
            <person name="Yee Ngan C."/>
            <person name="Ohm R.A."/>
            <person name="Salamov A.A."/>
            <person name="Grigoriev I.V."/>
            <person name="Spatafora J.W."/>
            <person name="Berbee M.L."/>
        </authorList>
    </citation>
    <scope>NUCLEOTIDE SEQUENCE [LARGE SCALE GENOMIC DNA]</scope>
    <source>
        <strain evidence="2 3">JEL478</strain>
    </source>
</reference>
<feature type="compositionally biased region" description="Basic residues" evidence="1">
    <location>
        <begin position="535"/>
        <end position="549"/>
    </location>
</feature>
<gene>
    <name evidence="2" type="ORF">M427DRAFT_35054</name>
</gene>
<protein>
    <submittedName>
        <fullName evidence="2">Uncharacterized protein</fullName>
    </submittedName>
</protein>
<evidence type="ECO:0000313" key="3">
    <source>
        <dbReference type="Proteomes" id="UP000070544"/>
    </source>
</evidence>
<feature type="compositionally biased region" description="Polar residues" evidence="1">
    <location>
        <begin position="156"/>
        <end position="165"/>
    </location>
</feature>
<feature type="compositionally biased region" description="Polar residues" evidence="1">
    <location>
        <begin position="484"/>
        <end position="500"/>
    </location>
</feature>
<feature type="compositionally biased region" description="Polar residues" evidence="1">
    <location>
        <begin position="122"/>
        <end position="137"/>
    </location>
</feature>
<feature type="compositionally biased region" description="Low complexity" evidence="1">
    <location>
        <begin position="273"/>
        <end position="284"/>
    </location>
</feature>
<dbReference type="AlphaFoldDB" id="A0A139A6A1"/>
<feature type="compositionally biased region" description="Polar residues" evidence="1">
    <location>
        <begin position="1"/>
        <end position="14"/>
    </location>
</feature>
<feature type="compositionally biased region" description="Polar residues" evidence="1">
    <location>
        <begin position="296"/>
        <end position="310"/>
    </location>
</feature>
<feature type="region of interest" description="Disordered" evidence="1">
    <location>
        <begin position="437"/>
        <end position="468"/>
    </location>
</feature>
<feature type="region of interest" description="Disordered" evidence="1">
    <location>
        <begin position="1"/>
        <end position="165"/>
    </location>
</feature>
<proteinExistence type="predicted"/>
<feature type="compositionally biased region" description="Polar residues" evidence="1">
    <location>
        <begin position="511"/>
        <end position="523"/>
    </location>
</feature>
<keyword evidence="3" id="KW-1185">Reference proteome</keyword>
<feature type="region of interest" description="Disordered" evidence="1">
    <location>
        <begin position="236"/>
        <end position="348"/>
    </location>
</feature>
<feature type="compositionally biased region" description="Acidic residues" evidence="1">
    <location>
        <begin position="557"/>
        <end position="569"/>
    </location>
</feature>
<sequence length="569" mass="62055">MSQANSPEKPSDSGSEAESETDSKQGDGVDEMGPDSDMQLPGDPQQDAGPAADTPLRTRSSSPAAAGFAKTNETTPGLPPFADLPQLPQDPQDPRRPHDPSQQSFASESSTSPARFPVQEPPSHTSGFSQRPQSFNPSRPPAGAPGYQYPYPGNAFDQNPWQPTQFGYQYPPTHSYYYEQPAQPPYPPTYYGGMYDRPALPPPSMYNRYGMPPQPYHNPMPQPYSGWPNYGGQVPNSDFHYHQTTGYERPPVQFGPQPTYNYPAPPAPFQHNHPGTSSMGSPSSSHDHSGAMPGGSSHSHGLQDPYSPQSVHRPPTAEELEHDERTTPPGQVARGRPLRNPSSTSIQPYEYRMSTNVAEAGKRTLKTGVVSFERDEHGRKVYRCECGTVTSLDATATPSTHLDTFLDIAVGIWAFGHMFVPYLTVEQHLQESITCGDLPRNYTPRGSSPQMGRGRMIPPYTPGVRIAPPESDLIQRSSSLNSLDAEISPTTSPQESTSGIPRSVTAPADLPSTSVNSQRNSRANIRGDPRGSSRVNRRGARRTSGRVKRTVIPTPEDGFESEDTDEGSE</sequence>
<feature type="compositionally biased region" description="Low complexity" evidence="1">
    <location>
        <begin position="100"/>
        <end position="114"/>
    </location>
</feature>
<dbReference type="Proteomes" id="UP000070544">
    <property type="component" value="Unassembled WGS sequence"/>
</dbReference>